<accession>A0A1Y2LUB0</accession>
<proteinExistence type="inferred from homology"/>
<dbReference type="InterPro" id="IPR052837">
    <property type="entry name" value="Mitoribosomal_bS21"/>
</dbReference>
<evidence type="ECO:0000256" key="4">
    <source>
        <dbReference type="SAM" id="MobiDB-lite"/>
    </source>
</evidence>
<dbReference type="PANTHER" id="PTHR41237:SF1">
    <property type="entry name" value="SMALL RIBOSOMAL SUBUNIT PROTEIN BS21M"/>
    <property type="match status" value="1"/>
</dbReference>
<dbReference type="AlphaFoldDB" id="A0A1Y2LUB0"/>
<dbReference type="GO" id="GO:0005763">
    <property type="term" value="C:mitochondrial small ribosomal subunit"/>
    <property type="evidence" value="ECO:0007669"/>
    <property type="project" value="TreeGrafter"/>
</dbReference>
<comment type="similarity">
    <text evidence="1">Belongs to the bacterial ribosomal protein bS21 family.</text>
</comment>
<dbReference type="InParanoid" id="A0A1Y2LUB0"/>
<gene>
    <name evidence="5" type="ORF">B5807_07477</name>
</gene>
<evidence type="ECO:0000256" key="1">
    <source>
        <dbReference type="ARBA" id="ARBA00006640"/>
    </source>
</evidence>
<reference evidence="5 6" key="1">
    <citation type="journal article" date="2017" name="Genome Announc.">
        <title>Genome sequence of the saprophytic ascomycete Epicoccum nigrum ICMP 19927 strain isolated from New Zealand.</title>
        <authorList>
            <person name="Fokin M."/>
            <person name="Fleetwood D."/>
            <person name="Weir B.S."/>
            <person name="Villas-Boas S.G."/>
        </authorList>
    </citation>
    <scope>NUCLEOTIDE SEQUENCE [LARGE SCALE GENOMIC DNA]</scope>
    <source>
        <strain evidence="5 6">ICMP 19927</strain>
    </source>
</reference>
<dbReference type="Proteomes" id="UP000193240">
    <property type="component" value="Unassembled WGS sequence"/>
</dbReference>
<dbReference type="EMBL" id="KZ107848">
    <property type="protein sequence ID" value="OSS47504.1"/>
    <property type="molecule type" value="Genomic_DNA"/>
</dbReference>
<dbReference type="STRING" id="105696.A0A1Y2LUB0"/>
<feature type="compositionally biased region" description="Polar residues" evidence="4">
    <location>
        <begin position="43"/>
        <end position="58"/>
    </location>
</feature>
<dbReference type="OMA" id="FANYPRL"/>
<evidence type="ECO:0000313" key="6">
    <source>
        <dbReference type="Proteomes" id="UP000193240"/>
    </source>
</evidence>
<feature type="region of interest" description="Disordered" evidence="4">
    <location>
        <begin position="43"/>
        <end position="118"/>
    </location>
</feature>
<sequence length="250" mass="27400">MGSRAFGELLLRPSTSTFARITPAARCTFTAAWPAQRGFSSTVFRSAQGPQSPETATTPEVAASSPRPAARQDANSVIDDLFANGPDAASNTSDPFGASAPPTNPAERVFGASFSKPSGAARRPNLQFLIDDMMMPADSLSNPSLANKPRPSTLATQQAATFENYPRLNPTYGRSVDLDASRGRDIVRGIGMLGSLVARNRVKRDFQTQRYHERGGLKRKRLNSERWRRRFNLGFKHVTGRVMELTRKGW</sequence>
<dbReference type="InterPro" id="IPR001911">
    <property type="entry name" value="Ribosomal_bS21"/>
</dbReference>
<evidence type="ECO:0008006" key="7">
    <source>
        <dbReference type="Google" id="ProtNLM"/>
    </source>
</evidence>
<protein>
    <recommendedName>
        <fullName evidence="7">Ribosomal protein S21</fullName>
    </recommendedName>
</protein>
<dbReference type="GO" id="GO:0070124">
    <property type="term" value="P:mitochondrial translational initiation"/>
    <property type="evidence" value="ECO:0007669"/>
    <property type="project" value="TreeGrafter"/>
</dbReference>
<name>A0A1Y2LUB0_EPING</name>
<organism evidence="5 6">
    <name type="scientific">Epicoccum nigrum</name>
    <name type="common">Soil fungus</name>
    <name type="synonym">Epicoccum purpurascens</name>
    <dbReference type="NCBI Taxonomy" id="105696"/>
    <lineage>
        <taxon>Eukaryota</taxon>
        <taxon>Fungi</taxon>
        <taxon>Dikarya</taxon>
        <taxon>Ascomycota</taxon>
        <taxon>Pezizomycotina</taxon>
        <taxon>Dothideomycetes</taxon>
        <taxon>Pleosporomycetidae</taxon>
        <taxon>Pleosporales</taxon>
        <taxon>Pleosporineae</taxon>
        <taxon>Didymellaceae</taxon>
        <taxon>Epicoccum</taxon>
    </lineage>
</organism>
<keyword evidence="2" id="KW-0689">Ribosomal protein</keyword>
<keyword evidence="6" id="KW-1185">Reference proteome</keyword>
<dbReference type="Pfam" id="PF01165">
    <property type="entry name" value="Ribosomal_S21"/>
    <property type="match status" value="1"/>
</dbReference>
<evidence type="ECO:0000256" key="3">
    <source>
        <dbReference type="ARBA" id="ARBA00023274"/>
    </source>
</evidence>
<dbReference type="PANTHER" id="PTHR41237">
    <property type="entry name" value="37S RIBOSOMAL PROTEIN MRP21, MITOCHONDRIAL"/>
    <property type="match status" value="1"/>
</dbReference>
<evidence type="ECO:0000313" key="5">
    <source>
        <dbReference type="EMBL" id="OSS47504.1"/>
    </source>
</evidence>
<keyword evidence="3" id="KW-0687">Ribonucleoprotein</keyword>
<evidence type="ECO:0000256" key="2">
    <source>
        <dbReference type="ARBA" id="ARBA00022980"/>
    </source>
</evidence>
<dbReference type="GO" id="GO:0003735">
    <property type="term" value="F:structural constituent of ribosome"/>
    <property type="evidence" value="ECO:0007669"/>
    <property type="project" value="InterPro"/>
</dbReference>